<feature type="region of interest" description="Disordered" evidence="1">
    <location>
        <begin position="9"/>
        <end position="86"/>
    </location>
</feature>
<accession>A0A4D4M2F4</accession>
<gene>
    <name evidence="2" type="ORF">SAV14893_054090</name>
</gene>
<comment type="caution">
    <text evidence="2">The sequence shown here is derived from an EMBL/GenBank/DDBJ whole genome shotgun (WGS) entry which is preliminary data.</text>
</comment>
<protein>
    <submittedName>
        <fullName evidence="2">Uncharacterized protein</fullName>
    </submittedName>
</protein>
<organism evidence="2 3">
    <name type="scientific">Streptomyces avermitilis</name>
    <dbReference type="NCBI Taxonomy" id="33903"/>
    <lineage>
        <taxon>Bacteria</taxon>
        <taxon>Bacillati</taxon>
        <taxon>Actinomycetota</taxon>
        <taxon>Actinomycetes</taxon>
        <taxon>Kitasatosporales</taxon>
        <taxon>Streptomycetaceae</taxon>
        <taxon>Streptomyces</taxon>
    </lineage>
</organism>
<dbReference type="AlphaFoldDB" id="A0A4D4M2F4"/>
<reference evidence="2 3" key="1">
    <citation type="submission" date="2019-04" db="EMBL/GenBank/DDBJ databases">
        <title>Draft genome sequences of Streptomyces avermitilis NBRC 14893.</title>
        <authorList>
            <person name="Komaki H."/>
            <person name="Tamura T."/>
            <person name="Hosoyama A."/>
        </authorList>
    </citation>
    <scope>NUCLEOTIDE SEQUENCE [LARGE SCALE GENOMIC DNA]</scope>
    <source>
        <strain evidence="2 3">NBRC 14893</strain>
    </source>
</reference>
<name>A0A4D4M2F4_STRAX</name>
<evidence type="ECO:0000313" key="3">
    <source>
        <dbReference type="Proteomes" id="UP000302139"/>
    </source>
</evidence>
<dbReference type="Proteomes" id="UP000302139">
    <property type="component" value="Unassembled WGS sequence"/>
</dbReference>
<proteinExistence type="predicted"/>
<evidence type="ECO:0000256" key="1">
    <source>
        <dbReference type="SAM" id="MobiDB-lite"/>
    </source>
</evidence>
<evidence type="ECO:0000313" key="2">
    <source>
        <dbReference type="EMBL" id="GDY66016.1"/>
    </source>
</evidence>
<dbReference type="EMBL" id="BJHX01000001">
    <property type="protein sequence ID" value="GDY66016.1"/>
    <property type="molecule type" value="Genomic_DNA"/>
</dbReference>
<sequence>MLRILVLRRVGPTGGGRGDQHGDDTGDGECPGTPDTCGTSGRTGAHCASHEDLPLKTGPSGALRPYEPAASEGIRAAPGSEVGKTPGVRARVSRGVPARVFRAVLPAAFPGIPAALRRYGFRYGFAGHAPGQCRLSTRPGRVAQG</sequence>